<feature type="active site" description="Proton acceptor" evidence="1">
    <location>
        <position position="18"/>
    </location>
</feature>
<evidence type="ECO:0000259" key="3">
    <source>
        <dbReference type="Pfam" id="PF04101"/>
    </source>
</evidence>
<organism evidence="4 5">
    <name type="scientific">Koleobacter methoxysyntrophicus</name>
    <dbReference type="NCBI Taxonomy" id="2751313"/>
    <lineage>
        <taxon>Bacteria</taxon>
        <taxon>Bacillati</taxon>
        <taxon>Bacillota</taxon>
        <taxon>Clostridia</taxon>
        <taxon>Koleobacterales</taxon>
        <taxon>Koleobacteraceae</taxon>
        <taxon>Koleobacter</taxon>
    </lineage>
</organism>
<dbReference type="NCBIfam" id="TIGR03590">
    <property type="entry name" value="PseG"/>
    <property type="match status" value="1"/>
</dbReference>
<dbReference type="Gene3D" id="3.40.50.2000">
    <property type="entry name" value="Glycogen Phosphorylase B"/>
    <property type="match status" value="1"/>
</dbReference>
<dbReference type="AlphaFoldDB" id="A0A8A0RTC5"/>
<name>A0A8A0RTC5_9FIRM</name>
<evidence type="ECO:0000313" key="4">
    <source>
        <dbReference type="EMBL" id="QSQ10396.1"/>
    </source>
</evidence>
<proteinExistence type="predicted"/>
<keyword evidence="5" id="KW-1185">Reference proteome</keyword>
<feature type="domain" description="Glycosyl transferase family 28 C-terminal" evidence="3">
    <location>
        <begin position="184"/>
        <end position="289"/>
    </location>
</feature>
<sequence>MNKIGFRVDAGPNIGFGHIMRCLSLAVEFRKQGYEVYFLSKMKDGIVKIKESGFNVIQLNYKKTTDLKEGLYELQREAKEIIYAIKEYGLDLLFIDSYNVTEEYFLEIKPHVKKIGYIDDLNKFVYPVDILINGNIAAEYMDYKKYSEDEVMLLGPKYNLLREEFRNLPDKVINEEVKEIMITTGGSDPYNMSYKILKMILDDEELKDLTINVIIGNGFSNKEELRKIKEKNKNVILHENIKEISEIMLKSDIAISAGGSTLYELCACGTPTLAFIMADNQEFIVKKMDELGYLKSLGWYYNLDDKKLLKLIKTFIKDYSLRIKLKNKGRSLINAKGVVRIVELISTL</sequence>
<feature type="binding site" evidence="2">
    <location>
        <position position="264"/>
    </location>
    <ligand>
        <name>substrate</name>
    </ligand>
</feature>
<keyword evidence="4" id="KW-0378">Hydrolase</keyword>
<dbReference type="GO" id="GO:0016787">
    <property type="term" value="F:hydrolase activity"/>
    <property type="evidence" value="ECO:0007669"/>
    <property type="project" value="UniProtKB-KW"/>
</dbReference>
<evidence type="ECO:0000256" key="2">
    <source>
        <dbReference type="PIRSR" id="PIRSR620023-2"/>
    </source>
</evidence>
<dbReference type="EC" id="3.6.1.57" evidence="4"/>
<dbReference type="EMBL" id="CP059066">
    <property type="protein sequence ID" value="QSQ10396.1"/>
    <property type="molecule type" value="Genomic_DNA"/>
</dbReference>
<dbReference type="Gene3D" id="3.40.50.11190">
    <property type="match status" value="1"/>
</dbReference>
<gene>
    <name evidence="4" type="primary">pseG</name>
    <name evidence="4" type="ORF">H0A61_02801</name>
</gene>
<dbReference type="Proteomes" id="UP000662904">
    <property type="component" value="Chromosome"/>
</dbReference>
<dbReference type="KEGG" id="kme:H0A61_02801"/>
<protein>
    <submittedName>
        <fullName evidence="4">UDP-2,4-diacetamido-2,4, 6-trideoxy-beta-L-altropyranose hydrolase</fullName>
        <ecNumber evidence="4">3.6.1.57</ecNumber>
    </submittedName>
</protein>
<evidence type="ECO:0000313" key="5">
    <source>
        <dbReference type="Proteomes" id="UP000662904"/>
    </source>
</evidence>
<reference evidence="4" key="1">
    <citation type="submission" date="2020-07" db="EMBL/GenBank/DDBJ databases">
        <title>Koleobacter methoxysyntrophicus gen. nov., sp. nov., a novel anaerobic bacterium isolated from deep subsurface oil field and proposal of Koleobacterales ord. nov. in the phylum Firmicutes.</title>
        <authorList>
            <person name="Sakamoto S."/>
            <person name="Tamaki H."/>
        </authorList>
    </citation>
    <scope>NUCLEOTIDE SEQUENCE</scope>
    <source>
        <strain evidence="4">NRmbB1</strain>
    </source>
</reference>
<dbReference type="SUPFAM" id="SSF53756">
    <property type="entry name" value="UDP-Glycosyltransferase/glycogen phosphorylase"/>
    <property type="match status" value="1"/>
</dbReference>
<dbReference type="PANTHER" id="PTHR21015:SF22">
    <property type="entry name" value="GLYCOSYLTRANSFERASE"/>
    <property type="match status" value="1"/>
</dbReference>
<feature type="binding site" evidence="2">
    <location>
        <begin position="16"/>
        <end position="17"/>
    </location>
    <ligand>
        <name>substrate</name>
    </ligand>
</feature>
<accession>A0A8A0RTC5</accession>
<evidence type="ECO:0000256" key="1">
    <source>
        <dbReference type="PIRSR" id="PIRSR620023-1"/>
    </source>
</evidence>
<dbReference type="GO" id="GO:0016758">
    <property type="term" value="F:hexosyltransferase activity"/>
    <property type="evidence" value="ECO:0007669"/>
    <property type="project" value="InterPro"/>
</dbReference>
<dbReference type="PANTHER" id="PTHR21015">
    <property type="entry name" value="UDP-N-ACETYLGLUCOSAMINE--N-ACETYLMURAMYL-(PENTAPEPTIDE) PYROPHOSPHORYL-UNDECAPRENOL N-ACETYLGLUCOSAMINE TRANSFERASE 1"/>
    <property type="match status" value="1"/>
</dbReference>
<dbReference type="InterPro" id="IPR020023">
    <property type="entry name" value="PseG"/>
</dbReference>
<feature type="binding site" evidence="2">
    <location>
        <position position="162"/>
    </location>
    <ligand>
        <name>substrate</name>
    </ligand>
</feature>
<dbReference type="Pfam" id="PF04101">
    <property type="entry name" value="Glyco_tran_28_C"/>
    <property type="match status" value="1"/>
</dbReference>
<dbReference type="InterPro" id="IPR007235">
    <property type="entry name" value="Glyco_trans_28_C"/>
</dbReference>